<feature type="transmembrane region" description="Helical" evidence="1">
    <location>
        <begin position="146"/>
        <end position="164"/>
    </location>
</feature>
<keyword evidence="1" id="KW-0812">Transmembrane</keyword>
<keyword evidence="1" id="KW-1133">Transmembrane helix</keyword>
<dbReference type="EMBL" id="JACCBM010000001">
    <property type="protein sequence ID" value="NYD70163.1"/>
    <property type="molecule type" value="Genomic_DNA"/>
</dbReference>
<protein>
    <submittedName>
        <fullName evidence="2">Putative membrane protein</fullName>
    </submittedName>
</protein>
<accession>A0A852SMZ0</accession>
<keyword evidence="1" id="KW-0472">Membrane</keyword>
<dbReference type="InterPro" id="IPR013901">
    <property type="entry name" value="Anthrone_oxy"/>
</dbReference>
<name>A0A852SMZ0_9MICO</name>
<organism evidence="2 3">
    <name type="scientific">Herbiconiux flava</name>
    <dbReference type="NCBI Taxonomy" id="881268"/>
    <lineage>
        <taxon>Bacteria</taxon>
        <taxon>Bacillati</taxon>
        <taxon>Actinomycetota</taxon>
        <taxon>Actinomycetes</taxon>
        <taxon>Micrococcales</taxon>
        <taxon>Microbacteriaceae</taxon>
        <taxon>Herbiconiux</taxon>
    </lineage>
</organism>
<dbReference type="Pfam" id="PF08592">
    <property type="entry name" value="Anthrone_oxy"/>
    <property type="match status" value="1"/>
</dbReference>
<proteinExistence type="predicted"/>
<comment type="caution">
    <text evidence="2">The sequence shown here is derived from an EMBL/GenBank/DDBJ whole genome shotgun (WGS) entry which is preliminary data.</text>
</comment>
<gene>
    <name evidence="2" type="ORF">BJ984_001321</name>
</gene>
<dbReference type="Proteomes" id="UP000549913">
    <property type="component" value="Unassembled WGS sequence"/>
</dbReference>
<feature type="transmembrane region" description="Helical" evidence="1">
    <location>
        <begin position="59"/>
        <end position="81"/>
    </location>
</feature>
<feature type="transmembrane region" description="Helical" evidence="1">
    <location>
        <begin position="87"/>
        <end position="109"/>
    </location>
</feature>
<keyword evidence="3" id="KW-1185">Reference proteome</keyword>
<evidence type="ECO:0000313" key="2">
    <source>
        <dbReference type="EMBL" id="NYD70163.1"/>
    </source>
</evidence>
<reference evidence="2 3" key="1">
    <citation type="submission" date="2020-07" db="EMBL/GenBank/DDBJ databases">
        <title>Sequencing the genomes of 1000 actinobacteria strains.</title>
        <authorList>
            <person name="Klenk H.-P."/>
        </authorList>
    </citation>
    <scope>NUCLEOTIDE SEQUENCE [LARGE SCALE GENOMIC DNA]</scope>
    <source>
        <strain evidence="2 3">DSM 26474</strain>
    </source>
</reference>
<evidence type="ECO:0000313" key="3">
    <source>
        <dbReference type="Proteomes" id="UP000549913"/>
    </source>
</evidence>
<evidence type="ECO:0000256" key="1">
    <source>
        <dbReference type="SAM" id="Phobius"/>
    </source>
</evidence>
<dbReference type="AlphaFoldDB" id="A0A852SMZ0"/>
<sequence>MDALTPVAIGLTAVSALGAGLVGGVFFAFSAFVMPGLADAPPKAGLAAMQGVNRAAVRPPLMVALFGTLLVGAAAAVLLAVEGAGHAVWWAVGGAVVYLGAVVGVTIGFHVPRNEALARVGVDDPDAVAIWSRYATEWTRGNHVRAVGGALAAALFGVAALTALL</sequence>
<feature type="transmembrane region" description="Helical" evidence="1">
    <location>
        <begin position="12"/>
        <end position="38"/>
    </location>
</feature>
<dbReference type="RefSeq" id="WP_179547358.1">
    <property type="nucleotide sequence ID" value="NZ_BSEW01000001.1"/>
</dbReference>